<dbReference type="EMBL" id="SRID01000081">
    <property type="protein sequence ID" value="TGB11836.1"/>
    <property type="molecule type" value="Genomic_DNA"/>
</dbReference>
<dbReference type="InterPro" id="IPR012349">
    <property type="entry name" value="Split_barrel_FMN-bd"/>
</dbReference>
<dbReference type="Proteomes" id="UP000297948">
    <property type="component" value="Unassembled WGS sequence"/>
</dbReference>
<proteinExistence type="predicted"/>
<sequence length="152" mass="17008">MTQQVTERYLKSSRLENALVHRPIAWLATHGISLNGKSVLAVRGRSSGEWRTIPVNPLTLDGARYLVAPRGATQWVRNLRAAGSGELRANRRVEPFTAVELPDAEKPAVLRAYLERWGWEVGRFFDGVGAKSSDSELERIAPHHPVFRITDV</sequence>
<dbReference type="AlphaFoldDB" id="A0A4Z0H859"/>
<keyword evidence="2" id="KW-1185">Reference proteome</keyword>
<dbReference type="Gene3D" id="2.30.110.10">
    <property type="entry name" value="Electron Transport, Fmn-binding Protein, Chain A"/>
    <property type="match status" value="1"/>
</dbReference>
<evidence type="ECO:0000313" key="2">
    <source>
        <dbReference type="Proteomes" id="UP000297948"/>
    </source>
</evidence>
<dbReference type="OrthoDB" id="5186446at2"/>
<dbReference type="Pfam" id="PF04075">
    <property type="entry name" value="F420H2_quin_red"/>
    <property type="match status" value="1"/>
</dbReference>
<dbReference type="RefSeq" id="WP_135338934.1">
    <property type="nucleotide sequence ID" value="NZ_JBHLTX010000019.1"/>
</dbReference>
<dbReference type="InterPro" id="IPR004378">
    <property type="entry name" value="F420H2_quin_Rdtase"/>
</dbReference>
<comment type="caution">
    <text evidence="1">The sequence shown here is derived from an EMBL/GenBank/DDBJ whole genome shotgun (WGS) entry which is preliminary data.</text>
</comment>
<reference evidence="1 2" key="1">
    <citation type="submission" date="2019-03" db="EMBL/GenBank/DDBJ databases">
        <authorList>
            <person name="Gonzalez-Pimentel J.L."/>
        </authorList>
    </citation>
    <scope>NUCLEOTIDE SEQUENCE [LARGE SCALE GENOMIC DNA]</scope>
    <source>
        <strain evidence="1 2">JCM 31289</strain>
    </source>
</reference>
<protein>
    <submittedName>
        <fullName evidence="1">DUF385 domain-containing protein</fullName>
    </submittedName>
</protein>
<dbReference type="GO" id="GO:0016491">
    <property type="term" value="F:oxidoreductase activity"/>
    <property type="evidence" value="ECO:0007669"/>
    <property type="project" value="InterPro"/>
</dbReference>
<evidence type="ECO:0000313" key="1">
    <source>
        <dbReference type="EMBL" id="TGB11836.1"/>
    </source>
</evidence>
<accession>A0A4Z0H859</accession>
<name>A0A4Z0H859_9ACTN</name>
<organism evidence="1 2">
    <name type="scientific">Streptomyces palmae</name>
    <dbReference type="NCBI Taxonomy" id="1701085"/>
    <lineage>
        <taxon>Bacteria</taxon>
        <taxon>Bacillati</taxon>
        <taxon>Actinomycetota</taxon>
        <taxon>Actinomycetes</taxon>
        <taxon>Kitasatosporales</taxon>
        <taxon>Streptomycetaceae</taxon>
        <taxon>Streptomyces</taxon>
    </lineage>
</organism>
<gene>
    <name evidence="1" type="ORF">E4099_11685</name>
</gene>